<reference evidence="2 3" key="1">
    <citation type="submission" date="2013-05" db="EMBL/GenBank/DDBJ databases">
        <title>Draft genome sequence of Rubidibacter lacunae KORDI 51-2.</title>
        <authorList>
            <person name="Choi D.H."/>
            <person name="Noh J.H."/>
            <person name="Kwon K.-K."/>
            <person name="Lee J.-H."/>
            <person name="Ryu J.-Y."/>
        </authorList>
    </citation>
    <scope>NUCLEOTIDE SEQUENCE [LARGE SCALE GENOMIC DNA]</scope>
    <source>
        <strain evidence="2 3">KORDI 51-2</strain>
    </source>
</reference>
<gene>
    <name evidence="2" type="ORF">KR51_00025870</name>
</gene>
<proteinExistence type="predicted"/>
<feature type="compositionally biased region" description="Polar residues" evidence="1">
    <location>
        <begin position="26"/>
        <end position="43"/>
    </location>
</feature>
<dbReference type="Proteomes" id="UP000016960">
    <property type="component" value="Unassembled WGS sequence"/>
</dbReference>
<dbReference type="InParanoid" id="U5DMD9"/>
<name>U5DMD9_9CHRO</name>
<comment type="caution">
    <text evidence="2">The sequence shown here is derived from an EMBL/GenBank/DDBJ whole genome shotgun (WGS) entry which is preliminary data.</text>
</comment>
<accession>U5DMD9</accession>
<dbReference type="EMBL" id="ASSJ01000066">
    <property type="protein sequence ID" value="ERN40875.1"/>
    <property type="molecule type" value="Genomic_DNA"/>
</dbReference>
<evidence type="ECO:0000313" key="2">
    <source>
        <dbReference type="EMBL" id="ERN40875.1"/>
    </source>
</evidence>
<organism evidence="2 3">
    <name type="scientific">Rubidibacter lacunae KORDI 51-2</name>
    <dbReference type="NCBI Taxonomy" id="582515"/>
    <lineage>
        <taxon>Bacteria</taxon>
        <taxon>Bacillati</taxon>
        <taxon>Cyanobacteriota</taxon>
        <taxon>Cyanophyceae</taxon>
        <taxon>Oscillatoriophycideae</taxon>
        <taxon>Chroococcales</taxon>
        <taxon>Aphanothecaceae</taxon>
        <taxon>Rubidibacter</taxon>
    </lineage>
</organism>
<evidence type="ECO:0000313" key="3">
    <source>
        <dbReference type="Proteomes" id="UP000016960"/>
    </source>
</evidence>
<evidence type="ECO:0000256" key="1">
    <source>
        <dbReference type="SAM" id="MobiDB-lite"/>
    </source>
</evidence>
<feature type="region of interest" description="Disordered" evidence="1">
    <location>
        <begin position="1"/>
        <end position="43"/>
    </location>
</feature>
<protein>
    <submittedName>
        <fullName evidence="2">Uncharacterized protein</fullName>
    </submittedName>
</protein>
<sequence length="43" mass="4688">MTLGSQRGVDWQFQGDARSKLKTPYAKNSSWENTRNGTAATAG</sequence>
<keyword evidence="3" id="KW-1185">Reference proteome</keyword>
<dbReference type="AlphaFoldDB" id="U5DMD9"/>